<sequence length="226" mass="24455">MVLLVNYLGCKNRITLKNVAPGMKLWGVIAEVNEKDIAVSLPCGLRGLVRANEASDLIAENQIKDPEGNFLSSTFHAGELVACIVVQVDEDKGLDVGAIQEGMVLMAYVKSIEDHGYILNFGPYSFTGFLSRKNKDGVEIKGIAGQLLQGVVKARRVVHLSSDPDTVSKSVTKDLKGISIDLLVPGMTINAHVKSTLENGIMLSFLTSFTGVCIRLPNVHMFTILI</sequence>
<dbReference type="InterPro" id="IPR012340">
    <property type="entry name" value="NA-bd_OB-fold"/>
</dbReference>
<dbReference type="PROSITE" id="PS50126">
    <property type="entry name" value="S1"/>
    <property type="match status" value="1"/>
</dbReference>
<dbReference type="AlphaFoldDB" id="A0AAD4SUJ8"/>
<dbReference type="Proteomes" id="UP001202328">
    <property type="component" value="Unassembled WGS sequence"/>
</dbReference>
<evidence type="ECO:0000313" key="3">
    <source>
        <dbReference type="Proteomes" id="UP001202328"/>
    </source>
</evidence>
<evidence type="ECO:0000313" key="2">
    <source>
        <dbReference type="EMBL" id="KAI3924302.1"/>
    </source>
</evidence>
<dbReference type="InterPro" id="IPR045209">
    <property type="entry name" value="Rrp5"/>
</dbReference>
<name>A0AAD4SUJ8_9MAGN</name>
<organism evidence="2 3">
    <name type="scientific">Papaver atlanticum</name>
    <dbReference type="NCBI Taxonomy" id="357466"/>
    <lineage>
        <taxon>Eukaryota</taxon>
        <taxon>Viridiplantae</taxon>
        <taxon>Streptophyta</taxon>
        <taxon>Embryophyta</taxon>
        <taxon>Tracheophyta</taxon>
        <taxon>Spermatophyta</taxon>
        <taxon>Magnoliopsida</taxon>
        <taxon>Ranunculales</taxon>
        <taxon>Papaveraceae</taxon>
        <taxon>Papaveroideae</taxon>
        <taxon>Papaver</taxon>
    </lineage>
</organism>
<protein>
    <recommendedName>
        <fullName evidence="1">S1 motif domain-containing protein</fullName>
    </recommendedName>
</protein>
<dbReference type="GO" id="GO:0006364">
    <property type="term" value="P:rRNA processing"/>
    <property type="evidence" value="ECO:0007669"/>
    <property type="project" value="InterPro"/>
</dbReference>
<dbReference type="EMBL" id="JAJJMB010008334">
    <property type="protein sequence ID" value="KAI3924302.1"/>
    <property type="molecule type" value="Genomic_DNA"/>
</dbReference>
<gene>
    <name evidence="2" type="ORF">MKW98_032503</name>
</gene>
<dbReference type="SUPFAM" id="SSF50249">
    <property type="entry name" value="Nucleic acid-binding proteins"/>
    <property type="match status" value="2"/>
</dbReference>
<dbReference type="InterPro" id="IPR003029">
    <property type="entry name" value="S1_domain"/>
</dbReference>
<keyword evidence="3" id="KW-1185">Reference proteome</keyword>
<dbReference type="PANTHER" id="PTHR23270:SF10">
    <property type="entry name" value="PROTEIN RRP5 HOMOLOG"/>
    <property type="match status" value="1"/>
</dbReference>
<proteinExistence type="predicted"/>
<dbReference type="GO" id="GO:0003723">
    <property type="term" value="F:RNA binding"/>
    <property type="evidence" value="ECO:0007669"/>
    <property type="project" value="TreeGrafter"/>
</dbReference>
<feature type="domain" description="S1 motif" evidence="1">
    <location>
        <begin position="22"/>
        <end position="109"/>
    </location>
</feature>
<comment type="caution">
    <text evidence="2">The sequence shown here is derived from an EMBL/GenBank/DDBJ whole genome shotgun (WGS) entry which is preliminary data.</text>
</comment>
<dbReference type="PANTHER" id="PTHR23270">
    <property type="entry name" value="PROGRAMMED CELL DEATH PROTEIN 11 PRE-RRNA PROCESSING PROTEIN RRP5"/>
    <property type="match status" value="1"/>
</dbReference>
<evidence type="ECO:0000259" key="1">
    <source>
        <dbReference type="PROSITE" id="PS50126"/>
    </source>
</evidence>
<dbReference type="Gene3D" id="2.40.50.140">
    <property type="entry name" value="Nucleic acid-binding proteins"/>
    <property type="match status" value="2"/>
</dbReference>
<dbReference type="GO" id="GO:0032040">
    <property type="term" value="C:small-subunit processome"/>
    <property type="evidence" value="ECO:0007669"/>
    <property type="project" value="TreeGrafter"/>
</dbReference>
<accession>A0AAD4SUJ8</accession>
<dbReference type="SMART" id="SM00316">
    <property type="entry name" value="S1"/>
    <property type="match status" value="2"/>
</dbReference>
<reference evidence="2" key="1">
    <citation type="submission" date="2022-04" db="EMBL/GenBank/DDBJ databases">
        <title>A functionally conserved STORR gene fusion in Papaver species that diverged 16.8 million years ago.</title>
        <authorList>
            <person name="Catania T."/>
        </authorList>
    </citation>
    <scope>NUCLEOTIDE SEQUENCE</scope>
    <source>
        <strain evidence="2">S-188037</strain>
    </source>
</reference>